<organism evidence="1 2">
    <name type="scientific">Natronogracilivirga saccharolytica</name>
    <dbReference type="NCBI Taxonomy" id="2812953"/>
    <lineage>
        <taxon>Bacteria</taxon>
        <taxon>Pseudomonadati</taxon>
        <taxon>Balneolota</taxon>
        <taxon>Balneolia</taxon>
        <taxon>Balneolales</taxon>
        <taxon>Cyclonatronaceae</taxon>
        <taxon>Natronogracilivirga</taxon>
    </lineage>
</organism>
<evidence type="ECO:0000313" key="2">
    <source>
        <dbReference type="Proteomes" id="UP000673975"/>
    </source>
</evidence>
<proteinExistence type="predicted"/>
<keyword evidence="2" id="KW-1185">Reference proteome</keyword>
<reference evidence="1" key="1">
    <citation type="submission" date="2021-02" db="EMBL/GenBank/DDBJ databases">
        <title>Natronogracilivirga saccharolytica gen. nov. sp. nov. a new anaerobic, haloalkiliphilic carbohydrate-fermenting bacterium from soda lake and proposing of Cyclonatronumiaceae fam. nov. in the phylum Balneolaeota.</title>
        <authorList>
            <person name="Zhilina T.N."/>
            <person name="Sorokin D.Y."/>
            <person name="Zavarzina D.G."/>
            <person name="Toshchakov S.V."/>
            <person name="Kublanov I.V."/>
        </authorList>
    </citation>
    <scope>NUCLEOTIDE SEQUENCE</scope>
    <source>
        <strain evidence="1">Z-1702</strain>
    </source>
</reference>
<sequence length="74" mass="8716">LYFTARAHLDNEERAARQHFVTASGQTVHIFDNNRINSRNQVIFIKNESLQIRGLEIYDLQYKYTRSVISVKCN</sequence>
<dbReference type="AlphaFoldDB" id="A0A8J7UWT5"/>
<dbReference type="Proteomes" id="UP000673975">
    <property type="component" value="Unassembled WGS sequence"/>
</dbReference>
<name>A0A8J7UWT5_9BACT</name>
<gene>
    <name evidence="1" type="ORF">NATSA_15235</name>
</gene>
<dbReference type="EMBL" id="JAFIDN010000030">
    <property type="protein sequence ID" value="MBP3194026.1"/>
    <property type="molecule type" value="Genomic_DNA"/>
</dbReference>
<dbReference type="RefSeq" id="WP_210513485.1">
    <property type="nucleotide sequence ID" value="NZ_JAFIDN010000030.1"/>
</dbReference>
<evidence type="ECO:0000313" key="1">
    <source>
        <dbReference type="EMBL" id="MBP3194026.1"/>
    </source>
</evidence>
<protein>
    <submittedName>
        <fullName evidence="1">Uncharacterized protein</fullName>
    </submittedName>
</protein>
<comment type="caution">
    <text evidence="1">The sequence shown here is derived from an EMBL/GenBank/DDBJ whole genome shotgun (WGS) entry which is preliminary data.</text>
</comment>
<accession>A0A8J7UWT5</accession>
<feature type="non-terminal residue" evidence="1">
    <location>
        <position position="1"/>
    </location>
</feature>